<protein>
    <recommendedName>
        <fullName evidence="1">Bacteriophage phiJL001 Gp84 C-terminal domain-containing protein</fullName>
    </recommendedName>
</protein>
<dbReference type="AlphaFoldDB" id="A0A1M7TPM9"/>
<dbReference type="STRING" id="1189325.SAMN04488119_108124"/>
<evidence type="ECO:0000313" key="2">
    <source>
        <dbReference type="EMBL" id="SHN72689.1"/>
    </source>
</evidence>
<reference evidence="2 3" key="1">
    <citation type="submission" date="2016-12" db="EMBL/GenBank/DDBJ databases">
        <authorList>
            <person name="Song W.-J."/>
            <person name="Kurnit D.M."/>
        </authorList>
    </citation>
    <scope>NUCLEOTIDE SEQUENCE [LARGE SCALE GENOMIC DNA]</scope>
    <source>
        <strain evidence="2 3">CGMCC 1.10808</strain>
    </source>
</reference>
<dbReference type="OrthoDB" id="1633386at2"/>
<sequence>MKSLSPELQAHLDEGTTTLAWVWRITRADGQVFGFTDHDRTLSFDGTDFEPESGLTASEVRSGSDLSVDAQDAEGVLTSDRITETDILDGRWDNAEVEVWRVNWADKGQRVLMRRGAIGQIRRGRLAFVAEVRSLAHVLGQTVGRTFQATCDAALGDARCGVDLEDPAYKGTGAVIDLLRDRAFTASGLGGFEAGWFTFGTIEWTSGANAGRRAEIVAHDLTDGIAVLTLLEAPVRPIAGGDGLIVRAGCDKRIETCGTKFANVASFRGFPHIPGQDAVLRYATKDGGHDGSVL</sequence>
<dbReference type="EMBL" id="FRDL01000008">
    <property type="protein sequence ID" value="SHN72689.1"/>
    <property type="molecule type" value="Genomic_DNA"/>
</dbReference>
<name>A0A1M7TPM9_9RHOB</name>
<dbReference type="Pfam" id="PF09931">
    <property type="entry name" value="Phage_phiJL001_Gp84_N"/>
    <property type="match status" value="1"/>
</dbReference>
<evidence type="ECO:0000259" key="1">
    <source>
        <dbReference type="Pfam" id="PF09356"/>
    </source>
</evidence>
<dbReference type="NCBIfam" id="TIGR02218">
    <property type="entry name" value="phg_TIGR02218"/>
    <property type="match status" value="1"/>
</dbReference>
<organism evidence="2 3">
    <name type="scientific">Oceanicella actignis</name>
    <dbReference type="NCBI Taxonomy" id="1189325"/>
    <lineage>
        <taxon>Bacteria</taxon>
        <taxon>Pseudomonadati</taxon>
        <taxon>Pseudomonadota</taxon>
        <taxon>Alphaproteobacteria</taxon>
        <taxon>Rhodobacterales</taxon>
        <taxon>Paracoccaceae</taxon>
        <taxon>Oceanicella</taxon>
    </lineage>
</organism>
<dbReference type="InterPro" id="IPR018964">
    <property type="entry name" value="Phage_phiJL001_Gp84_C"/>
</dbReference>
<dbReference type="RefSeq" id="WP_072747926.1">
    <property type="nucleotide sequence ID" value="NZ_FOHL01000008.1"/>
</dbReference>
<feature type="domain" description="Bacteriophage phiJL001 Gp84 C-terminal" evidence="1">
    <location>
        <begin position="195"/>
        <end position="277"/>
    </location>
</feature>
<proteinExistence type="predicted"/>
<dbReference type="Proteomes" id="UP000184066">
    <property type="component" value="Unassembled WGS sequence"/>
</dbReference>
<keyword evidence="3" id="KW-1185">Reference proteome</keyword>
<evidence type="ECO:0000313" key="3">
    <source>
        <dbReference type="Proteomes" id="UP000184066"/>
    </source>
</evidence>
<dbReference type="InterPro" id="IPR011928">
    <property type="entry name" value="Phage_phiJL001_Gp84"/>
</dbReference>
<dbReference type="Pfam" id="PF09356">
    <property type="entry name" value="Phage_BR0599"/>
    <property type="match status" value="1"/>
</dbReference>
<gene>
    <name evidence="2" type="ORF">SAMN05216200_108125</name>
</gene>
<accession>A0A1M7TPM9</accession>